<dbReference type="InterPro" id="IPR036047">
    <property type="entry name" value="F-box-like_dom_sf"/>
</dbReference>
<keyword evidence="3" id="KW-1185">Reference proteome</keyword>
<comment type="caution">
    <text evidence="2">The sequence shown here is derived from an EMBL/GenBank/DDBJ whole genome shotgun (WGS) entry which is preliminary data.</text>
</comment>
<evidence type="ECO:0000313" key="3">
    <source>
        <dbReference type="Proteomes" id="UP000222542"/>
    </source>
</evidence>
<dbReference type="PROSITE" id="PS50181">
    <property type="entry name" value="FBOX"/>
    <property type="match status" value="2"/>
</dbReference>
<evidence type="ECO:0000313" key="2">
    <source>
        <dbReference type="EMBL" id="PHT87411.1"/>
    </source>
</evidence>
<dbReference type="Gene3D" id="1.20.1280.50">
    <property type="match status" value="2"/>
</dbReference>
<protein>
    <recommendedName>
        <fullName evidence="1">F-box domain-containing protein</fullName>
    </recommendedName>
</protein>
<dbReference type="Proteomes" id="UP000222542">
    <property type="component" value="Unassembled WGS sequence"/>
</dbReference>
<dbReference type="Pfam" id="PF12937">
    <property type="entry name" value="F-box-like"/>
    <property type="match status" value="2"/>
</dbReference>
<gene>
    <name evidence="2" type="ORF">T459_09517</name>
</gene>
<dbReference type="STRING" id="4072.A0A2G2ZZN8"/>
<dbReference type="EMBL" id="AYRZ02000003">
    <property type="protein sequence ID" value="PHT87411.1"/>
    <property type="molecule type" value="Genomic_DNA"/>
</dbReference>
<proteinExistence type="predicted"/>
<dbReference type="Gramene" id="PHT87411">
    <property type="protein sequence ID" value="PHT87411"/>
    <property type="gene ID" value="T459_09517"/>
</dbReference>
<reference evidence="2 3" key="2">
    <citation type="journal article" date="2017" name="Genome Biol.">
        <title>New reference genome sequences of hot pepper reveal the massive evolution of plant disease-resistance genes by retroduplication.</title>
        <authorList>
            <person name="Kim S."/>
            <person name="Park J."/>
            <person name="Yeom S.I."/>
            <person name="Kim Y.M."/>
            <person name="Seo E."/>
            <person name="Kim K.T."/>
            <person name="Kim M.S."/>
            <person name="Lee J.M."/>
            <person name="Cheong K."/>
            <person name="Shin H.S."/>
            <person name="Kim S.B."/>
            <person name="Han K."/>
            <person name="Lee J."/>
            <person name="Park M."/>
            <person name="Lee H.A."/>
            <person name="Lee H.Y."/>
            <person name="Lee Y."/>
            <person name="Oh S."/>
            <person name="Lee J.H."/>
            <person name="Choi E."/>
            <person name="Choi E."/>
            <person name="Lee S.E."/>
            <person name="Jeon J."/>
            <person name="Kim H."/>
            <person name="Choi G."/>
            <person name="Song H."/>
            <person name="Lee J."/>
            <person name="Lee S.C."/>
            <person name="Kwon J.K."/>
            <person name="Lee H.Y."/>
            <person name="Koo N."/>
            <person name="Hong Y."/>
            <person name="Kim R.W."/>
            <person name="Kang W.H."/>
            <person name="Huh J.H."/>
            <person name="Kang B.C."/>
            <person name="Yang T.J."/>
            <person name="Lee Y.H."/>
            <person name="Bennetzen J.L."/>
            <person name="Choi D."/>
        </authorList>
    </citation>
    <scope>NUCLEOTIDE SEQUENCE [LARGE SCALE GENOMIC DNA]</scope>
    <source>
        <strain evidence="3">cv. CM334</strain>
    </source>
</reference>
<evidence type="ECO:0000259" key="1">
    <source>
        <dbReference type="PROSITE" id="PS50181"/>
    </source>
</evidence>
<dbReference type="SUPFAM" id="SSF81383">
    <property type="entry name" value="F-box domain"/>
    <property type="match status" value="2"/>
</dbReference>
<feature type="domain" description="F-box" evidence="1">
    <location>
        <begin position="205"/>
        <end position="251"/>
    </location>
</feature>
<name>A0A2G2ZZN8_CAPAN</name>
<feature type="domain" description="F-box" evidence="1">
    <location>
        <begin position="51"/>
        <end position="97"/>
    </location>
</feature>
<dbReference type="SMART" id="SM00256">
    <property type="entry name" value="FBOX"/>
    <property type="match status" value="2"/>
</dbReference>
<dbReference type="PANTHER" id="PTHR47744">
    <property type="entry name" value="OS05G0526300 PROTEIN"/>
    <property type="match status" value="1"/>
</dbReference>
<dbReference type="InterPro" id="IPR001810">
    <property type="entry name" value="F-box_dom"/>
</dbReference>
<sequence>MSSKDKMTICPVSHSYTSIIVAVLVSKALAASEFKQAMVTHRRRRKVQPVLEGRSQLSRDVLVHVFGLIDLKTIFSASLVCRSWSVAASDNYLWQSIHISFFGKSSDNPNIIRLTHGVERISFTPENTTAANVEVIEIMPVSLTVGFCKQCKSMVWLRNSKCFNECYGKISDEHQIMPVSLEQIQESCPKSRSRFRSQVEFEDQILSRSQLPQDVLVHVFGFLDLKSVLTASLVCRSWSVAASDNYLWQLIHISFFGKSSDNPNIIRLTYGVDTPVNTVAANLDWKDAFKQAYRGISIKATSQRGFCKRCKSFVWLSNSKCSNGCYGKISDEHQIMPVSLKQIVDYVTMEYSIPCLDCERDSDDSVDGLDYSVYLDDSDDSVVGSPY</sequence>
<organism evidence="2 3">
    <name type="scientific">Capsicum annuum</name>
    <name type="common">Capsicum pepper</name>
    <dbReference type="NCBI Taxonomy" id="4072"/>
    <lineage>
        <taxon>Eukaryota</taxon>
        <taxon>Viridiplantae</taxon>
        <taxon>Streptophyta</taxon>
        <taxon>Embryophyta</taxon>
        <taxon>Tracheophyta</taxon>
        <taxon>Spermatophyta</taxon>
        <taxon>Magnoliopsida</taxon>
        <taxon>eudicotyledons</taxon>
        <taxon>Gunneridae</taxon>
        <taxon>Pentapetalae</taxon>
        <taxon>asterids</taxon>
        <taxon>lamiids</taxon>
        <taxon>Solanales</taxon>
        <taxon>Solanaceae</taxon>
        <taxon>Solanoideae</taxon>
        <taxon>Capsiceae</taxon>
        <taxon>Capsicum</taxon>
    </lineage>
</organism>
<accession>A0A2G2ZZN8</accession>
<reference evidence="2 3" key="1">
    <citation type="journal article" date="2014" name="Nat. Genet.">
        <title>Genome sequence of the hot pepper provides insights into the evolution of pungency in Capsicum species.</title>
        <authorList>
            <person name="Kim S."/>
            <person name="Park M."/>
            <person name="Yeom S.I."/>
            <person name="Kim Y.M."/>
            <person name="Lee J.M."/>
            <person name="Lee H.A."/>
            <person name="Seo E."/>
            <person name="Choi J."/>
            <person name="Cheong K."/>
            <person name="Kim K.T."/>
            <person name="Jung K."/>
            <person name="Lee G.W."/>
            <person name="Oh S.K."/>
            <person name="Bae C."/>
            <person name="Kim S.B."/>
            <person name="Lee H.Y."/>
            <person name="Kim S.Y."/>
            <person name="Kim M.S."/>
            <person name="Kang B.C."/>
            <person name="Jo Y.D."/>
            <person name="Yang H.B."/>
            <person name="Jeong H.J."/>
            <person name="Kang W.H."/>
            <person name="Kwon J.K."/>
            <person name="Shin C."/>
            <person name="Lim J.Y."/>
            <person name="Park J.H."/>
            <person name="Huh J.H."/>
            <person name="Kim J.S."/>
            <person name="Kim B.D."/>
            <person name="Cohen O."/>
            <person name="Paran I."/>
            <person name="Suh M.C."/>
            <person name="Lee S.B."/>
            <person name="Kim Y.K."/>
            <person name="Shin Y."/>
            <person name="Noh S.J."/>
            <person name="Park J."/>
            <person name="Seo Y.S."/>
            <person name="Kwon S.Y."/>
            <person name="Kim H.A."/>
            <person name="Park J.M."/>
            <person name="Kim H.J."/>
            <person name="Choi S.B."/>
            <person name="Bosland P.W."/>
            <person name="Reeves G."/>
            <person name="Jo S.H."/>
            <person name="Lee B.W."/>
            <person name="Cho H.T."/>
            <person name="Choi H.S."/>
            <person name="Lee M.S."/>
            <person name="Yu Y."/>
            <person name="Do Choi Y."/>
            <person name="Park B.S."/>
            <person name="van Deynze A."/>
            <person name="Ashrafi H."/>
            <person name="Hill T."/>
            <person name="Kim W.T."/>
            <person name="Pai H.S."/>
            <person name="Ahn H.K."/>
            <person name="Yeam I."/>
            <person name="Giovannoni J.J."/>
            <person name="Rose J.K."/>
            <person name="Sorensen I."/>
            <person name="Lee S.J."/>
            <person name="Kim R.W."/>
            <person name="Choi I.Y."/>
            <person name="Choi B.S."/>
            <person name="Lim J.S."/>
            <person name="Lee Y.H."/>
            <person name="Choi D."/>
        </authorList>
    </citation>
    <scope>NUCLEOTIDE SEQUENCE [LARGE SCALE GENOMIC DNA]</scope>
    <source>
        <strain evidence="3">cv. CM334</strain>
    </source>
</reference>
<dbReference type="AlphaFoldDB" id="A0A2G2ZZN8"/>
<dbReference type="PANTHER" id="PTHR47744:SF1">
    <property type="entry name" value="OS05G0526300 PROTEIN"/>
    <property type="match status" value="1"/>
</dbReference>